<dbReference type="AlphaFoldDB" id="A0A7W6G9K8"/>
<keyword evidence="3" id="KW-1185">Reference proteome</keyword>
<dbReference type="RefSeq" id="WP_183628220.1">
    <property type="nucleotide sequence ID" value="NZ_JACIDX010000020.1"/>
</dbReference>
<comment type="caution">
    <text evidence="2">The sequence shown here is derived from an EMBL/GenBank/DDBJ whole genome shotgun (WGS) entry which is preliminary data.</text>
</comment>
<dbReference type="CDD" id="cd02136">
    <property type="entry name" value="PnbA_NfnB-like"/>
    <property type="match status" value="1"/>
</dbReference>
<organism evidence="2 3">
    <name type="scientific">Novosphingobium sediminicola</name>
    <dbReference type="NCBI Taxonomy" id="563162"/>
    <lineage>
        <taxon>Bacteria</taxon>
        <taxon>Pseudomonadati</taxon>
        <taxon>Pseudomonadota</taxon>
        <taxon>Alphaproteobacteria</taxon>
        <taxon>Sphingomonadales</taxon>
        <taxon>Sphingomonadaceae</taxon>
        <taxon>Novosphingobium</taxon>
    </lineage>
</organism>
<gene>
    <name evidence="2" type="ORF">GGR38_004136</name>
</gene>
<reference evidence="2 3" key="1">
    <citation type="submission" date="2020-08" db="EMBL/GenBank/DDBJ databases">
        <title>Genomic Encyclopedia of Type Strains, Phase IV (KMG-IV): sequencing the most valuable type-strain genomes for metagenomic binning, comparative biology and taxonomic classification.</title>
        <authorList>
            <person name="Goeker M."/>
        </authorList>
    </citation>
    <scope>NUCLEOTIDE SEQUENCE [LARGE SCALE GENOMIC DNA]</scope>
    <source>
        <strain evidence="2 3">DSM 27057</strain>
    </source>
</reference>
<dbReference type="InterPro" id="IPR050627">
    <property type="entry name" value="Nitroreductase/BluB"/>
</dbReference>
<name>A0A7W6G9K8_9SPHN</name>
<evidence type="ECO:0000259" key="1">
    <source>
        <dbReference type="Pfam" id="PF00881"/>
    </source>
</evidence>
<dbReference type="InterPro" id="IPR000415">
    <property type="entry name" value="Nitroreductase-like"/>
</dbReference>
<dbReference type="Gene3D" id="3.40.109.10">
    <property type="entry name" value="NADH Oxidase"/>
    <property type="match status" value="1"/>
</dbReference>
<accession>A0A7W6G9K8</accession>
<dbReference type="PANTHER" id="PTHR23026">
    <property type="entry name" value="NADPH NITROREDUCTASE"/>
    <property type="match status" value="1"/>
</dbReference>
<dbReference type="Pfam" id="PF00881">
    <property type="entry name" value="Nitroreductase"/>
    <property type="match status" value="1"/>
</dbReference>
<dbReference type="PANTHER" id="PTHR23026:SF123">
    <property type="entry name" value="NAD(P)H NITROREDUCTASE RV3131-RELATED"/>
    <property type="match status" value="1"/>
</dbReference>
<feature type="domain" description="Nitroreductase" evidence="1">
    <location>
        <begin position="7"/>
        <end position="167"/>
    </location>
</feature>
<dbReference type="SUPFAM" id="SSF55469">
    <property type="entry name" value="FMN-dependent nitroreductase-like"/>
    <property type="match status" value="1"/>
</dbReference>
<dbReference type="EMBL" id="JACIDX010000020">
    <property type="protein sequence ID" value="MBB3957162.1"/>
    <property type="molecule type" value="Genomic_DNA"/>
</dbReference>
<dbReference type="GO" id="GO:0016491">
    <property type="term" value="F:oxidoreductase activity"/>
    <property type="evidence" value="ECO:0007669"/>
    <property type="project" value="InterPro"/>
</dbReference>
<dbReference type="InterPro" id="IPR029479">
    <property type="entry name" value="Nitroreductase"/>
</dbReference>
<protein>
    <submittedName>
        <fullName evidence="2">Nitroreductase</fullName>
    </submittedName>
</protein>
<proteinExistence type="predicted"/>
<dbReference type="Proteomes" id="UP000548867">
    <property type="component" value="Unassembled WGS sequence"/>
</dbReference>
<sequence length="186" mass="20480">MDLEQAIYGRRATRAYTHEAIDPPLLEAVIDAAIQAPSAMDGQPWGFCILRNPALLDRISDEAKALMLRSPSPDLALHRFEEMLGNPDFHIFYHAPVLILICATKDSPWSQIDCTLAAQNLMLSAYGKGLGSCWIGFAQSWLETDEGRAALGLPSGWRPVAPIIVGHPGGVEPVPLREKPEVLWRE</sequence>
<evidence type="ECO:0000313" key="2">
    <source>
        <dbReference type="EMBL" id="MBB3957162.1"/>
    </source>
</evidence>
<evidence type="ECO:0000313" key="3">
    <source>
        <dbReference type="Proteomes" id="UP000548867"/>
    </source>
</evidence>